<evidence type="ECO:0000256" key="1">
    <source>
        <dbReference type="SAM" id="MobiDB-lite"/>
    </source>
</evidence>
<dbReference type="Proteomes" id="UP000660745">
    <property type="component" value="Unassembled WGS sequence"/>
</dbReference>
<keyword evidence="2" id="KW-0812">Transmembrane</keyword>
<evidence type="ECO:0000313" key="3">
    <source>
        <dbReference type="EMBL" id="GGP06523.1"/>
    </source>
</evidence>
<dbReference type="AlphaFoldDB" id="A0A918E5L3"/>
<sequence>MRLPEVSIRRGPRVSVPEVSIVNTPRPRRPRPAPQVSTRGVRVYDDAVCVDGPSGSVLVGRCGRAAVPVKTRRAPVPAQGPLRMMVPDPVRPTPSPTPTPTPTAKDARAYAPNPVAPLKRPNPLATVLIMVVLTTVIASTTAVAFGAVR</sequence>
<dbReference type="EMBL" id="BMNK01000004">
    <property type="protein sequence ID" value="GGP06523.1"/>
    <property type="molecule type" value="Genomic_DNA"/>
</dbReference>
<keyword evidence="2" id="KW-1133">Transmembrane helix</keyword>
<keyword evidence="2" id="KW-0472">Membrane</keyword>
<comment type="caution">
    <text evidence="3">The sequence shown here is derived from an EMBL/GenBank/DDBJ whole genome shotgun (WGS) entry which is preliminary data.</text>
</comment>
<organism evidence="3 4">
    <name type="scientific">Nonomuraea glycinis</name>
    <dbReference type="NCBI Taxonomy" id="2047744"/>
    <lineage>
        <taxon>Bacteria</taxon>
        <taxon>Bacillati</taxon>
        <taxon>Actinomycetota</taxon>
        <taxon>Actinomycetes</taxon>
        <taxon>Streptosporangiales</taxon>
        <taxon>Streptosporangiaceae</taxon>
        <taxon>Nonomuraea</taxon>
    </lineage>
</organism>
<gene>
    <name evidence="3" type="ORF">GCM10012278_30480</name>
</gene>
<keyword evidence="4" id="KW-1185">Reference proteome</keyword>
<reference evidence="3" key="2">
    <citation type="submission" date="2020-09" db="EMBL/GenBank/DDBJ databases">
        <authorList>
            <person name="Sun Q."/>
            <person name="Zhou Y."/>
        </authorList>
    </citation>
    <scope>NUCLEOTIDE SEQUENCE</scope>
    <source>
        <strain evidence="3">CGMCC 4.7430</strain>
    </source>
</reference>
<reference evidence="3" key="1">
    <citation type="journal article" date="2014" name="Int. J. Syst. Evol. Microbiol.">
        <title>Complete genome sequence of Corynebacterium casei LMG S-19264T (=DSM 44701T), isolated from a smear-ripened cheese.</title>
        <authorList>
            <consortium name="US DOE Joint Genome Institute (JGI-PGF)"/>
            <person name="Walter F."/>
            <person name="Albersmeier A."/>
            <person name="Kalinowski J."/>
            <person name="Ruckert C."/>
        </authorList>
    </citation>
    <scope>NUCLEOTIDE SEQUENCE</scope>
    <source>
        <strain evidence="3">CGMCC 4.7430</strain>
    </source>
</reference>
<name>A0A918E5L3_9ACTN</name>
<feature type="region of interest" description="Disordered" evidence="1">
    <location>
        <begin position="19"/>
        <end position="38"/>
    </location>
</feature>
<evidence type="ECO:0000313" key="4">
    <source>
        <dbReference type="Proteomes" id="UP000660745"/>
    </source>
</evidence>
<feature type="transmembrane region" description="Helical" evidence="2">
    <location>
        <begin position="127"/>
        <end position="148"/>
    </location>
</feature>
<protein>
    <submittedName>
        <fullName evidence="3">Uncharacterized protein</fullName>
    </submittedName>
</protein>
<accession>A0A918E5L3</accession>
<evidence type="ECO:0000256" key="2">
    <source>
        <dbReference type="SAM" id="Phobius"/>
    </source>
</evidence>
<proteinExistence type="predicted"/>
<feature type="region of interest" description="Disordered" evidence="1">
    <location>
        <begin position="69"/>
        <end position="107"/>
    </location>
</feature>
<feature type="compositionally biased region" description="Pro residues" evidence="1">
    <location>
        <begin position="89"/>
        <end position="101"/>
    </location>
</feature>